<name>A0ACB5RHS0_9CLOT</name>
<gene>
    <name evidence="1" type="primary">dltE_2</name>
    <name evidence="1" type="ORF">rsdtw13_38720</name>
</gene>
<sequence>MKGYTLITGASAGIGYELAKLFAMDKNPLILVARNEKRLAEIQKDFAEKYNVDVKYLALDLSNEHNVDYIYEFVEENNLVVDNLINNAGFGSFGAFHEVDIEKDLEMIKVNVYALTKLTKLFLPKLVERNTGGILNVASTAAFGVGPIMSVYYATKSYVLSLTEAIAEELKGTKIKISTLCPGPVNTGFQGRAGVEKSELTKGYMMTAKEVAEVGYKQFNKGKTIIIPGMKNKFLVQSFRFLPRKLISSIAIKLNKK</sequence>
<organism evidence="1 2">
    <name type="scientific">Inconstantimicrobium mannanitabidum</name>
    <dbReference type="NCBI Taxonomy" id="1604901"/>
    <lineage>
        <taxon>Bacteria</taxon>
        <taxon>Bacillati</taxon>
        <taxon>Bacillota</taxon>
        <taxon>Clostridia</taxon>
        <taxon>Eubacteriales</taxon>
        <taxon>Clostridiaceae</taxon>
        <taxon>Inconstantimicrobium</taxon>
    </lineage>
</organism>
<dbReference type="EMBL" id="BROD01000001">
    <property type="protein sequence ID" value="GKX68614.1"/>
    <property type="molecule type" value="Genomic_DNA"/>
</dbReference>
<proteinExistence type="predicted"/>
<accession>A0ACB5RHS0</accession>
<evidence type="ECO:0000313" key="2">
    <source>
        <dbReference type="Proteomes" id="UP001058074"/>
    </source>
</evidence>
<dbReference type="Proteomes" id="UP001058074">
    <property type="component" value="Unassembled WGS sequence"/>
</dbReference>
<keyword evidence="2" id="KW-1185">Reference proteome</keyword>
<reference evidence="1" key="1">
    <citation type="journal article" date="2025" name="Int. J. Syst. Evol. Microbiol.">
        <title>Inconstantimicrobium mannanitabidum sp. nov., a novel member of the family Clostridiaceae isolated from anoxic soil under the treatment of reductive soil disinfestation.</title>
        <authorList>
            <person name="Ueki A."/>
            <person name="Tonouchi A."/>
            <person name="Honma S."/>
            <person name="Kaku N."/>
            <person name="Ueki K."/>
        </authorList>
    </citation>
    <scope>NUCLEOTIDE SEQUENCE</scope>
    <source>
        <strain evidence="1">TW13</strain>
    </source>
</reference>
<comment type="caution">
    <text evidence="1">The sequence shown here is derived from an EMBL/GenBank/DDBJ whole genome shotgun (WGS) entry which is preliminary data.</text>
</comment>
<protein>
    <submittedName>
        <fullName evidence="1">Short-chain dehydrogenase</fullName>
    </submittedName>
</protein>
<evidence type="ECO:0000313" key="1">
    <source>
        <dbReference type="EMBL" id="GKX68614.1"/>
    </source>
</evidence>